<evidence type="ECO:0000313" key="3">
    <source>
        <dbReference type="Proteomes" id="UP000019184"/>
    </source>
</evidence>
<proteinExistence type="predicted"/>
<sequence length="162" mass="18961">MDQSLMKAELAVRHLGRVTQATVQGGDAELKQFRNALLLKDFVIAAEEGNRLELRRRAHLTQDDWPMRVSIHREGSQFDIRYFHYIPWGWIAGFVLLMLLVLPFAGIPNPILAFGLGAVVAALAIYKQKFDCRPDARFWQQRPRQRWNETMERLLREAFERR</sequence>
<evidence type="ECO:0000256" key="1">
    <source>
        <dbReference type="SAM" id="Phobius"/>
    </source>
</evidence>
<keyword evidence="3" id="KW-1185">Reference proteome</keyword>
<name>A0A7U7GG50_9GAMM</name>
<reference evidence="2 3" key="1">
    <citation type="journal article" date="2014" name="ISME J.">
        <title>Candidatus Competibacter-lineage genomes retrieved from metagenomes reveal functional metabolic diversity.</title>
        <authorList>
            <person name="McIlroy S.J."/>
            <person name="Albertsen M."/>
            <person name="Andresen E.K."/>
            <person name="Saunders A.M."/>
            <person name="Kristiansen R."/>
            <person name="Stokholm-Bjerregaard M."/>
            <person name="Nielsen K.L."/>
            <person name="Nielsen P.H."/>
        </authorList>
    </citation>
    <scope>NUCLEOTIDE SEQUENCE [LARGE SCALE GENOMIC DNA]</scope>
    <source>
        <strain evidence="2 3">Run_B_J11</strain>
    </source>
</reference>
<feature type="transmembrane region" description="Helical" evidence="1">
    <location>
        <begin position="82"/>
        <end position="101"/>
    </location>
</feature>
<gene>
    <name evidence="2" type="ORF">BN874_980005</name>
</gene>
<organism evidence="2 3">
    <name type="scientific">Candidatus Contendobacter odensis Run_B_J11</name>
    <dbReference type="NCBI Taxonomy" id="1400861"/>
    <lineage>
        <taxon>Bacteria</taxon>
        <taxon>Pseudomonadati</taxon>
        <taxon>Pseudomonadota</taxon>
        <taxon>Gammaproteobacteria</taxon>
        <taxon>Candidatus Competibacteraceae</taxon>
        <taxon>Candidatus Contendibacter</taxon>
    </lineage>
</organism>
<dbReference type="EMBL" id="CBTK010000318">
    <property type="protein sequence ID" value="CDH47786.1"/>
    <property type="molecule type" value="Genomic_DNA"/>
</dbReference>
<keyword evidence="1" id="KW-1133">Transmembrane helix</keyword>
<protein>
    <submittedName>
        <fullName evidence="2">Uncharacterized protein</fullName>
    </submittedName>
</protein>
<feature type="transmembrane region" description="Helical" evidence="1">
    <location>
        <begin position="107"/>
        <end position="126"/>
    </location>
</feature>
<keyword evidence="1" id="KW-0812">Transmembrane</keyword>
<keyword evidence="1" id="KW-0472">Membrane</keyword>
<comment type="caution">
    <text evidence="2">The sequence shown here is derived from an EMBL/GenBank/DDBJ whole genome shotgun (WGS) entry which is preliminary data.</text>
</comment>
<dbReference type="Proteomes" id="UP000019184">
    <property type="component" value="Unassembled WGS sequence"/>
</dbReference>
<dbReference type="AlphaFoldDB" id="A0A7U7GG50"/>
<accession>A0A7U7GG50</accession>
<evidence type="ECO:0000313" key="2">
    <source>
        <dbReference type="EMBL" id="CDH47786.1"/>
    </source>
</evidence>